<keyword evidence="4" id="KW-0472">Membrane</keyword>
<dbReference type="GeneID" id="111015233"/>
<dbReference type="AlphaFoldDB" id="A0A6J1CXY7"/>
<keyword evidence="5 10" id="KW-0732">Signal</keyword>
<dbReference type="Proteomes" id="UP000504603">
    <property type="component" value="Unplaced"/>
</dbReference>
<protein>
    <submittedName>
        <fullName evidence="13">Non-specific lipid transfer protein GPI-anchored 2-like</fullName>
    </submittedName>
</protein>
<evidence type="ECO:0000313" key="13">
    <source>
        <dbReference type="RefSeq" id="XP_022145882.1"/>
    </source>
</evidence>
<dbReference type="CDD" id="cd00010">
    <property type="entry name" value="AAI_LTSS"/>
    <property type="match status" value="1"/>
</dbReference>
<organism evidence="12 13">
    <name type="scientific">Momordica charantia</name>
    <name type="common">Bitter gourd</name>
    <name type="synonym">Balsam pear</name>
    <dbReference type="NCBI Taxonomy" id="3673"/>
    <lineage>
        <taxon>Eukaryota</taxon>
        <taxon>Viridiplantae</taxon>
        <taxon>Streptophyta</taxon>
        <taxon>Embryophyta</taxon>
        <taxon>Tracheophyta</taxon>
        <taxon>Spermatophyta</taxon>
        <taxon>Magnoliopsida</taxon>
        <taxon>eudicotyledons</taxon>
        <taxon>Gunneridae</taxon>
        <taxon>Pentapetalae</taxon>
        <taxon>rosids</taxon>
        <taxon>fabids</taxon>
        <taxon>Cucurbitales</taxon>
        <taxon>Cucurbitaceae</taxon>
        <taxon>Momordiceae</taxon>
        <taxon>Momordica</taxon>
    </lineage>
</organism>
<evidence type="ECO:0000256" key="10">
    <source>
        <dbReference type="SAM" id="SignalP"/>
    </source>
</evidence>
<evidence type="ECO:0000313" key="12">
    <source>
        <dbReference type="Proteomes" id="UP000504603"/>
    </source>
</evidence>
<dbReference type="OrthoDB" id="1914452at2759"/>
<reference evidence="13" key="1">
    <citation type="submission" date="2025-08" db="UniProtKB">
        <authorList>
            <consortium name="RefSeq"/>
        </authorList>
    </citation>
    <scope>IDENTIFICATION</scope>
    <source>
        <strain evidence="13">OHB3-1</strain>
    </source>
</reference>
<comment type="subcellular location">
    <subcellularLocation>
        <location evidence="1">Cell membrane</location>
        <topology evidence="1">Lipid-anchor</topology>
        <topology evidence="1">GPI-anchor</topology>
    </subcellularLocation>
</comment>
<evidence type="ECO:0000256" key="7">
    <source>
        <dbReference type="ARBA" id="ARBA00023180"/>
    </source>
</evidence>
<feature type="compositionally biased region" description="Pro residues" evidence="9">
    <location>
        <begin position="160"/>
        <end position="170"/>
    </location>
</feature>
<evidence type="ECO:0000256" key="8">
    <source>
        <dbReference type="ARBA" id="ARBA00023288"/>
    </source>
</evidence>
<keyword evidence="4" id="KW-0336">GPI-anchor</keyword>
<evidence type="ECO:0000256" key="5">
    <source>
        <dbReference type="ARBA" id="ARBA00022729"/>
    </source>
</evidence>
<dbReference type="Pfam" id="PF14368">
    <property type="entry name" value="LTP_2"/>
    <property type="match status" value="1"/>
</dbReference>
<feature type="region of interest" description="Disordered" evidence="9">
    <location>
        <begin position="153"/>
        <end position="181"/>
    </location>
</feature>
<proteinExistence type="inferred from homology"/>
<dbReference type="SMART" id="SM00499">
    <property type="entry name" value="AAI"/>
    <property type="match status" value="1"/>
</dbReference>
<dbReference type="InterPro" id="IPR036312">
    <property type="entry name" value="Bifun_inhib/LTP/seed_sf"/>
</dbReference>
<keyword evidence="6" id="KW-1015">Disulfide bond</keyword>
<gene>
    <name evidence="13" type="primary">LOC111015233</name>
</gene>
<keyword evidence="12" id="KW-1185">Reference proteome</keyword>
<dbReference type="GO" id="GO:0005886">
    <property type="term" value="C:plasma membrane"/>
    <property type="evidence" value="ECO:0007669"/>
    <property type="project" value="UniProtKB-SubCell"/>
</dbReference>
<evidence type="ECO:0000259" key="11">
    <source>
        <dbReference type="SMART" id="SM00499"/>
    </source>
</evidence>
<evidence type="ECO:0000256" key="6">
    <source>
        <dbReference type="ARBA" id="ARBA00023157"/>
    </source>
</evidence>
<dbReference type="InterPro" id="IPR043325">
    <property type="entry name" value="LTSS"/>
</dbReference>
<sequence length="217" mass="22154">MMETFKALAFISVAATILGSSSVKGQIRSPCTASMINNFTPCFNVITGSSNNGSSQKESCCTTLRSLSGISMDCACLLLTANVPVPLPINAALALILPTSCNITNLPAQCKASGSPLPSPGPISLGPTALPPTAAASPLSPQVSKAVVVAPAAESSQPQAQPPQLTPAYPPVESSQAPTATHHRIRPVLAPSASAPSCFRPPFLFLVSIALMVFSSN</sequence>
<keyword evidence="7" id="KW-0325">Glycoprotein</keyword>
<evidence type="ECO:0000256" key="4">
    <source>
        <dbReference type="ARBA" id="ARBA00022622"/>
    </source>
</evidence>
<keyword evidence="8" id="KW-0449">Lipoprotein</keyword>
<dbReference type="GO" id="GO:0098552">
    <property type="term" value="C:side of membrane"/>
    <property type="evidence" value="ECO:0007669"/>
    <property type="project" value="UniProtKB-KW"/>
</dbReference>
<evidence type="ECO:0000256" key="1">
    <source>
        <dbReference type="ARBA" id="ARBA00004609"/>
    </source>
</evidence>
<evidence type="ECO:0000256" key="2">
    <source>
        <dbReference type="ARBA" id="ARBA00009748"/>
    </source>
</evidence>
<evidence type="ECO:0000256" key="3">
    <source>
        <dbReference type="ARBA" id="ARBA00022475"/>
    </source>
</evidence>
<feature type="signal peptide" evidence="10">
    <location>
        <begin position="1"/>
        <end position="19"/>
    </location>
</feature>
<dbReference type="SUPFAM" id="SSF47699">
    <property type="entry name" value="Bifunctional inhibitor/lipid-transfer protein/seed storage 2S albumin"/>
    <property type="match status" value="1"/>
</dbReference>
<dbReference type="PANTHER" id="PTHR33044">
    <property type="entry name" value="BIFUNCTIONAL INHIBITOR/LIPID-TRANSFER PROTEIN/SEED STORAGE 2S ALBUMIN SUPERFAMILY PROTEIN-RELATED"/>
    <property type="match status" value="1"/>
</dbReference>
<keyword evidence="3" id="KW-1003">Cell membrane</keyword>
<dbReference type="KEGG" id="mcha:111015233"/>
<dbReference type="InterPro" id="IPR016140">
    <property type="entry name" value="Bifunc_inhib/LTP/seed_store"/>
</dbReference>
<feature type="domain" description="Bifunctional inhibitor/plant lipid transfer protein/seed storage helical" evidence="11">
    <location>
        <begin position="31"/>
        <end position="110"/>
    </location>
</feature>
<dbReference type="RefSeq" id="XP_022145882.1">
    <property type="nucleotide sequence ID" value="XM_022290190.1"/>
</dbReference>
<evidence type="ECO:0000256" key="9">
    <source>
        <dbReference type="SAM" id="MobiDB-lite"/>
    </source>
</evidence>
<name>A0A6J1CXY7_MOMCH</name>
<comment type="similarity">
    <text evidence="2">Belongs to the plant LTP family.</text>
</comment>
<dbReference type="Gene3D" id="1.10.110.10">
    <property type="entry name" value="Plant lipid-transfer and hydrophobic proteins"/>
    <property type="match status" value="1"/>
</dbReference>
<feature type="chain" id="PRO_5027035480" evidence="10">
    <location>
        <begin position="20"/>
        <end position="217"/>
    </location>
</feature>
<accession>A0A6J1CXY7</accession>